<protein>
    <submittedName>
        <fullName evidence="1">Uncharacterized protein</fullName>
    </submittedName>
</protein>
<reference evidence="1" key="1">
    <citation type="journal article" date="2021" name="Proc. Natl. Acad. Sci. U.S.A.">
        <title>A Catalog of Tens of Thousands of Viruses from Human Metagenomes Reveals Hidden Associations with Chronic Diseases.</title>
        <authorList>
            <person name="Tisza M.J."/>
            <person name="Buck C.B."/>
        </authorList>
    </citation>
    <scope>NUCLEOTIDE SEQUENCE</scope>
    <source>
        <strain evidence="1">CtvdG25</strain>
    </source>
</reference>
<accession>A0A8S5RMD0</accession>
<name>A0A8S5RMD0_9VIRU</name>
<sequence>METFRRVALRSNGTTNANTISQNALPVLAEEYRWANTKRDAAG</sequence>
<organism evidence="1">
    <name type="scientific">virus sp. ctvdG25</name>
    <dbReference type="NCBI Taxonomy" id="2825827"/>
    <lineage>
        <taxon>Viruses</taxon>
    </lineage>
</organism>
<dbReference type="EMBL" id="BK059119">
    <property type="protein sequence ID" value="DAE32265.1"/>
    <property type="molecule type" value="Genomic_DNA"/>
</dbReference>
<proteinExistence type="predicted"/>
<evidence type="ECO:0000313" key="1">
    <source>
        <dbReference type="EMBL" id="DAE32265.1"/>
    </source>
</evidence>